<reference evidence="1 2" key="1">
    <citation type="submission" date="2024-02" db="EMBL/GenBank/DDBJ databases">
        <authorList>
            <person name="Vignale AGUSTIN F."/>
            <person name="Sosa J E."/>
            <person name="Modenutti C."/>
        </authorList>
    </citation>
    <scope>NUCLEOTIDE SEQUENCE [LARGE SCALE GENOMIC DNA]</scope>
</reference>
<name>A0ABC8TP42_9AQUA</name>
<evidence type="ECO:0000313" key="2">
    <source>
        <dbReference type="Proteomes" id="UP001642360"/>
    </source>
</evidence>
<sequence length="154" mass="15505">MEDAMGILMAKQGGTGGQKGARGGGAKDVGNALGAKGGANAMGQLGDARAGGCMGDAKKGLGDSRAKGIVVAGGGGDLGYSREKGFGVGMRTDTGAGVAAAGTDTSNKYGSFDMDFVLTLALIFAIANLIRVRRRTLHQLPNRARESLTLMGQR</sequence>
<dbReference type="EMBL" id="CAUOFW020005680">
    <property type="protein sequence ID" value="CAK9171227.1"/>
    <property type="molecule type" value="Genomic_DNA"/>
</dbReference>
<gene>
    <name evidence="1" type="ORF">ILEXP_LOCUS40771</name>
</gene>
<evidence type="ECO:0008006" key="3">
    <source>
        <dbReference type="Google" id="ProtNLM"/>
    </source>
</evidence>
<protein>
    <recommendedName>
        <fullName evidence="3">Glycine-rich protein</fullName>
    </recommendedName>
</protein>
<dbReference type="Proteomes" id="UP001642360">
    <property type="component" value="Unassembled WGS sequence"/>
</dbReference>
<organism evidence="1 2">
    <name type="scientific">Ilex paraguariensis</name>
    <name type="common">yerba mate</name>
    <dbReference type="NCBI Taxonomy" id="185542"/>
    <lineage>
        <taxon>Eukaryota</taxon>
        <taxon>Viridiplantae</taxon>
        <taxon>Streptophyta</taxon>
        <taxon>Embryophyta</taxon>
        <taxon>Tracheophyta</taxon>
        <taxon>Spermatophyta</taxon>
        <taxon>Magnoliopsida</taxon>
        <taxon>eudicotyledons</taxon>
        <taxon>Gunneridae</taxon>
        <taxon>Pentapetalae</taxon>
        <taxon>asterids</taxon>
        <taxon>campanulids</taxon>
        <taxon>Aquifoliales</taxon>
        <taxon>Aquifoliaceae</taxon>
        <taxon>Ilex</taxon>
    </lineage>
</organism>
<proteinExistence type="predicted"/>
<accession>A0ABC8TP42</accession>
<dbReference type="AlphaFoldDB" id="A0ABC8TP42"/>
<evidence type="ECO:0000313" key="1">
    <source>
        <dbReference type="EMBL" id="CAK9171227.1"/>
    </source>
</evidence>
<keyword evidence="2" id="KW-1185">Reference proteome</keyword>
<comment type="caution">
    <text evidence="1">The sequence shown here is derived from an EMBL/GenBank/DDBJ whole genome shotgun (WGS) entry which is preliminary data.</text>
</comment>